<protein>
    <submittedName>
        <fullName evidence="2">Glycosyltransferase</fullName>
    </submittedName>
</protein>
<dbReference type="Gene3D" id="3.40.50.2000">
    <property type="entry name" value="Glycogen Phosphorylase B"/>
    <property type="match status" value="1"/>
</dbReference>
<reference evidence="2" key="1">
    <citation type="journal article" date="2015" name="ISME J.">
        <title>Aquifer environment selects for microbial species cohorts in sediment and groundwater.</title>
        <authorList>
            <person name="Hug L.A."/>
            <person name="Thomas B.C."/>
            <person name="Brown C.T."/>
            <person name="Frischkorn K.R."/>
            <person name="Williams K.H."/>
            <person name="Tringe S.G."/>
            <person name="Banfield J.F."/>
        </authorList>
    </citation>
    <scope>NUCLEOTIDE SEQUENCE</scope>
</reference>
<dbReference type="GO" id="GO:0016757">
    <property type="term" value="F:glycosyltransferase activity"/>
    <property type="evidence" value="ECO:0007669"/>
    <property type="project" value="InterPro"/>
</dbReference>
<accession>A0A0H4T9Z5</accession>
<name>A0A0H4T9Z5_9ARCH</name>
<dbReference type="Pfam" id="PF00534">
    <property type="entry name" value="Glycos_transf_1"/>
    <property type="match status" value="1"/>
</dbReference>
<keyword evidence="2" id="KW-0808">Transferase</keyword>
<dbReference type="EMBL" id="KT007010">
    <property type="protein sequence ID" value="AKQ03302.1"/>
    <property type="molecule type" value="Genomic_DNA"/>
</dbReference>
<dbReference type="CDD" id="cd03801">
    <property type="entry name" value="GT4_PimA-like"/>
    <property type="match status" value="1"/>
</dbReference>
<dbReference type="SUPFAM" id="SSF53756">
    <property type="entry name" value="UDP-Glycosyltransferase/glycogen phosphorylase"/>
    <property type="match status" value="1"/>
</dbReference>
<dbReference type="InterPro" id="IPR050194">
    <property type="entry name" value="Glycosyltransferase_grp1"/>
</dbReference>
<dbReference type="PANTHER" id="PTHR45947">
    <property type="entry name" value="SULFOQUINOVOSYL TRANSFERASE SQD2"/>
    <property type="match status" value="1"/>
</dbReference>
<evidence type="ECO:0000313" key="2">
    <source>
        <dbReference type="EMBL" id="AKQ03302.1"/>
    </source>
</evidence>
<dbReference type="PANTHER" id="PTHR45947:SF3">
    <property type="entry name" value="SULFOQUINOVOSYL TRANSFERASE SQD2"/>
    <property type="match status" value="1"/>
</dbReference>
<sequence length="378" mass="44068">MKKPINVHILASSHPQFDEILDFPPRGVVFKTDRIKTKYHNWFNKFRINLHHKLMAILPIPRLIKLKTDADIIHSTRGILQIRPNKPWIVDLESGGIFTSFNYGALNNPLTKKIIHDALASKNCKRILPQSEAAKLDLLKAIDCRDFMDKIEVLYLAMRPCKRKKKKRQDGKIILSYVGKFFWGKGGQDVLEAYKILTKKYKNVELRFKGDVPEEYQNLKLPGLKFIKRYLSREKLFDVMYLNADIFVLPTTSDNYGVVFLEAMSAGLPLIGAKSFTVPELIEDGKNGFLVNNPYTWENYLLKGKKKGFRQKDYEKDIKKVHPEVVRQLVEKLSLLIKNKKLRDKMGQESRRIIERGKLSINERNKKLLRIYREALKK</sequence>
<proteinExistence type="predicted"/>
<feature type="domain" description="Glycosyl transferase family 1" evidence="1">
    <location>
        <begin position="162"/>
        <end position="299"/>
    </location>
</feature>
<dbReference type="AlphaFoldDB" id="A0A0H4T9Z5"/>
<organism evidence="2">
    <name type="scientific">uncultured archaeon Rifle_16ft_4_minimus_37913</name>
    <dbReference type="NCBI Taxonomy" id="1665152"/>
    <lineage>
        <taxon>Archaea</taxon>
        <taxon>environmental samples</taxon>
    </lineage>
</organism>
<dbReference type="InterPro" id="IPR001296">
    <property type="entry name" value="Glyco_trans_1"/>
</dbReference>
<evidence type="ECO:0000259" key="1">
    <source>
        <dbReference type="Pfam" id="PF00534"/>
    </source>
</evidence>